<dbReference type="Proteomes" id="UP001362999">
    <property type="component" value="Unassembled WGS sequence"/>
</dbReference>
<feature type="region of interest" description="Disordered" evidence="2">
    <location>
        <begin position="719"/>
        <end position="756"/>
    </location>
</feature>
<feature type="compositionally biased region" description="Low complexity" evidence="2">
    <location>
        <begin position="117"/>
        <end position="128"/>
    </location>
</feature>
<dbReference type="PANTHER" id="PTHR46910">
    <property type="entry name" value="TRANSCRIPTION FACTOR PDR1"/>
    <property type="match status" value="1"/>
</dbReference>
<dbReference type="GO" id="GO:0008270">
    <property type="term" value="F:zinc ion binding"/>
    <property type="evidence" value="ECO:0007669"/>
    <property type="project" value="InterPro"/>
</dbReference>
<keyword evidence="5" id="KW-1185">Reference proteome</keyword>
<dbReference type="CDD" id="cd00067">
    <property type="entry name" value="GAL4"/>
    <property type="match status" value="1"/>
</dbReference>
<dbReference type="GO" id="GO:0003677">
    <property type="term" value="F:DNA binding"/>
    <property type="evidence" value="ECO:0007669"/>
    <property type="project" value="InterPro"/>
</dbReference>
<dbReference type="Pfam" id="PF04082">
    <property type="entry name" value="Fungal_trans"/>
    <property type="match status" value="1"/>
</dbReference>
<dbReference type="AlphaFoldDB" id="A0AAW0EFH3"/>
<name>A0AAW0EFH3_9AGAR</name>
<evidence type="ECO:0000259" key="3">
    <source>
        <dbReference type="SMART" id="SM00906"/>
    </source>
</evidence>
<proteinExistence type="predicted"/>
<dbReference type="SMART" id="SM00906">
    <property type="entry name" value="Fungal_trans"/>
    <property type="match status" value="1"/>
</dbReference>
<organism evidence="4 5">
    <name type="scientific">Favolaschia claudopus</name>
    <dbReference type="NCBI Taxonomy" id="2862362"/>
    <lineage>
        <taxon>Eukaryota</taxon>
        <taxon>Fungi</taxon>
        <taxon>Dikarya</taxon>
        <taxon>Basidiomycota</taxon>
        <taxon>Agaricomycotina</taxon>
        <taxon>Agaricomycetes</taxon>
        <taxon>Agaricomycetidae</taxon>
        <taxon>Agaricales</taxon>
        <taxon>Marasmiineae</taxon>
        <taxon>Mycenaceae</taxon>
        <taxon>Favolaschia</taxon>
    </lineage>
</organism>
<evidence type="ECO:0000256" key="2">
    <source>
        <dbReference type="SAM" id="MobiDB-lite"/>
    </source>
</evidence>
<dbReference type="CDD" id="cd12148">
    <property type="entry name" value="fungal_TF_MHR"/>
    <property type="match status" value="1"/>
</dbReference>
<keyword evidence="1" id="KW-0539">Nucleus</keyword>
<protein>
    <submittedName>
        <fullName evidence="4">Fungal-trans domain-containing protein</fullName>
    </submittedName>
</protein>
<dbReference type="InterPro" id="IPR007219">
    <property type="entry name" value="XnlR_reg_dom"/>
</dbReference>
<accession>A0AAW0EFH3</accession>
<dbReference type="PANTHER" id="PTHR46910:SF38">
    <property type="entry name" value="ZN(2)-C6 FUNGAL-TYPE DOMAIN-CONTAINING PROTEIN"/>
    <property type="match status" value="1"/>
</dbReference>
<evidence type="ECO:0000256" key="1">
    <source>
        <dbReference type="ARBA" id="ARBA00023242"/>
    </source>
</evidence>
<comment type="caution">
    <text evidence="4">The sequence shown here is derived from an EMBL/GenBank/DDBJ whole genome shotgun (WGS) entry which is preliminary data.</text>
</comment>
<dbReference type="GO" id="GO:0006351">
    <property type="term" value="P:DNA-templated transcription"/>
    <property type="evidence" value="ECO:0007669"/>
    <property type="project" value="InterPro"/>
</dbReference>
<feature type="domain" description="Xylanolytic transcriptional activator regulatory" evidence="3">
    <location>
        <begin position="327"/>
        <end position="400"/>
    </location>
</feature>
<dbReference type="InterPro" id="IPR001138">
    <property type="entry name" value="Zn2Cys6_DnaBD"/>
</dbReference>
<feature type="region of interest" description="Disordered" evidence="2">
    <location>
        <begin position="112"/>
        <end position="135"/>
    </location>
</feature>
<dbReference type="InterPro" id="IPR050987">
    <property type="entry name" value="AtrR-like"/>
</dbReference>
<reference evidence="4 5" key="1">
    <citation type="journal article" date="2024" name="J Genomics">
        <title>Draft genome sequencing and assembly of Favolaschia claudopus CIRM-BRFM 2984 isolated from oak limbs.</title>
        <authorList>
            <person name="Navarro D."/>
            <person name="Drula E."/>
            <person name="Chaduli D."/>
            <person name="Cazenave R."/>
            <person name="Ahrendt S."/>
            <person name="Wang J."/>
            <person name="Lipzen A."/>
            <person name="Daum C."/>
            <person name="Barry K."/>
            <person name="Grigoriev I.V."/>
            <person name="Favel A."/>
            <person name="Rosso M.N."/>
            <person name="Martin F."/>
        </authorList>
    </citation>
    <scope>NUCLEOTIDE SEQUENCE [LARGE SCALE GENOMIC DNA]</scope>
    <source>
        <strain evidence="4 5">CIRM-BRFM 2984</strain>
    </source>
</reference>
<gene>
    <name evidence="4" type="ORF">R3P38DRAFT_3339094</name>
</gene>
<dbReference type="EMBL" id="JAWWNJ010000001">
    <property type="protein sequence ID" value="KAK7063573.1"/>
    <property type="molecule type" value="Genomic_DNA"/>
</dbReference>
<feature type="compositionally biased region" description="Low complexity" evidence="2">
    <location>
        <begin position="631"/>
        <end position="648"/>
    </location>
</feature>
<sequence>MLQTGKRKRLQGSCDRCKAKKGDSIEMPNRRCSNCIAMHEECTHIRYKGYQSSLSIQGTKTPQEHVAAITSTSTVYVPSIDPAVSHRILVDVAQYARNLEEKLAALQPQTFVPIAAQSPPTSPETSPSPQTPEREIKTELPISASRHLDSSVTNAPDRFYGHSSSVQFVKAAIKYLDGNTSQVVGVQRPEFWVMQPWEKLNIEIPPQVFPPEDLMKKLIKIFFEQINPLVGILHFPSFHQSVVDGVHFRNHEFGAVILLVCALASRYSDDPRVFVDGAGEHSCGWKYFRQVRPLRATFTSEPSLYELQVICLSVIYMAGTGASPEETWILASMGVRFAQAAGAHDRNTYADKDLLTAELHRRVFWALFTTDTILSAFKGRPIIAKPSDLDVDLPLDCDEELFGTPNPTQAAAKPSASAFFPCLVRLMLIVGRIQSAVYPVNGQSCSEHTVVQLDSTLNKWVDTIPEHLRWDPQQPNLIFLDQSATLYFTYYHAQILIHRPFIPSMRKESTPSTYFPSLAICANAARSCGHVLDVQARRGRGLLHFPSLITALFDSALILLTNVWSIVGNRKPRTDDDFDRAMADAHTCIHVLRLYEKRWRLAGRKYDVLSAILKIGKESLSKMNEDDKDSTASTSASEESFSISASDTGASKRNLETWDSDARKTEHLRSLPILTEELGRLPVYHSFEYDSPYSSSERHYTPSRSTAWLHSNSELIQPNLFSNNNPTLDSVFPSPQRQQNSDGGNSRGSNLHLDPVSYNVPSNHGWQDWSSYTGALDRQRTF</sequence>
<feature type="compositionally biased region" description="Polar residues" evidence="2">
    <location>
        <begin position="719"/>
        <end position="749"/>
    </location>
</feature>
<evidence type="ECO:0000313" key="5">
    <source>
        <dbReference type="Proteomes" id="UP001362999"/>
    </source>
</evidence>
<evidence type="ECO:0000313" key="4">
    <source>
        <dbReference type="EMBL" id="KAK7063573.1"/>
    </source>
</evidence>
<dbReference type="GO" id="GO:0000981">
    <property type="term" value="F:DNA-binding transcription factor activity, RNA polymerase II-specific"/>
    <property type="evidence" value="ECO:0007669"/>
    <property type="project" value="InterPro"/>
</dbReference>
<feature type="region of interest" description="Disordered" evidence="2">
    <location>
        <begin position="623"/>
        <end position="648"/>
    </location>
</feature>